<gene>
    <name evidence="2" type="ORF">JIN81_08955</name>
</gene>
<name>A0A934VB91_9BACT</name>
<dbReference type="Proteomes" id="UP000658278">
    <property type="component" value="Unassembled WGS sequence"/>
</dbReference>
<accession>A0A934VB91</accession>
<dbReference type="AlphaFoldDB" id="A0A934VB91"/>
<organism evidence="2 3">
    <name type="scientific">Haloferula rosea</name>
    <dbReference type="NCBI Taxonomy" id="490093"/>
    <lineage>
        <taxon>Bacteria</taxon>
        <taxon>Pseudomonadati</taxon>
        <taxon>Verrucomicrobiota</taxon>
        <taxon>Verrucomicrobiia</taxon>
        <taxon>Verrucomicrobiales</taxon>
        <taxon>Verrucomicrobiaceae</taxon>
        <taxon>Haloferula</taxon>
    </lineage>
</organism>
<proteinExistence type="predicted"/>
<feature type="region of interest" description="Disordered" evidence="1">
    <location>
        <begin position="175"/>
        <end position="215"/>
    </location>
</feature>
<protein>
    <recommendedName>
        <fullName evidence="4">TPM domain-containing protein</fullName>
    </recommendedName>
</protein>
<dbReference type="Gene3D" id="3.10.310.50">
    <property type="match status" value="1"/>
</dbReference>
<dbReference type="RefSeq" id="WP_200278593.1">
    <property type="nucleotide sequence ID" value="NZ_JAENII010000005.1"/>
</dbReference>
<evidence type="ECO:0000313" key="2">
    <source>
        <dbReference type="EMBL" id="MBK1827148.1"/>
    </source>
</evidence>
<comment type="caution">
    <text evidence="2">The sequence shown here is derived from an EMBL/GenBank/DDBJ whole genome shotgun (WGS) entry which is preliminary data.</text>
</comment>
<feature type="compositionally biased region" description="Basic and acidic residues" evidence="1">
    <location>
        <begin position="206"/>
        <end position="215"/>
    </location>
</feature>
<keyword evidence="3" id="KW-1185">Reference proteome</keyword>
<dbReference type="EMBL" id="JAENII010000005">
    <property type="protein sequence ID" value="MBK1827148.1"/>
    <property type="molecule type" value="Genomic_DNA"/>
</dbReference>
<feature type="compositionally biased region" description="Basic and acidic residues" evidence="1">
    <location>
        <begin position="175"/>
        <end position="188"/>
    </location>
</feature>
<reference evidence="2" key="1">
    <citation type="submission" date="2021-01" db="EMBL/GenBank/DDBJ databases">
        <title>Modified the classification status of verrucomicrobia.</title>
        <authorList>
            <person name="Feng X."/>
        </authorList>
    </citation>
    <scope>NUCLEOTIDE SEQUENCE</scope>
    <source>
        <strain evidence="2">KCTC 22201</strain>
    </source>
</reference>
<sequence length="215" mass="24586">MKCPRCVQVIHRGAGSCPHCGFSLVDADERFGSEDVRIRRLEDVAGLMRSVERQRVEAAMDRFEQSFPQLFFAVYTGLPEGRSDLRQFGFWLLNRAAFEDVDVSRPNERGILLTIDPDGKAAGMSWGYMLDAFLKEEDTFLCMSRAHAYWVEGRFAEGIVRVLEQLSLVLEKRSRQARRDPESFERKISPPVVRRKVRSLRGKSAKAKERKGAKS</sequence>
<evidence type="ECO:0008006" key="4">
    <source>
        <dbReference type="Google" id="ProtNLM"/>
    </source>
</evidence>
<feature type="compositionally biased region" description="Basic residues" evidence="1">
    <location>
        <begin position="193"/>
        <end position="205"/>
    </location>
</feature>
<evidence type="ECO:0000313" key="3">
    <source>
        <dbReference type="Proteomes" id="UP000658278"/>
    </source>
</evidence>
<evidence type="ECO:0000256" key="1">
    <source>
        <dbReference type="SAM" id="MobiDB-lite"/>
    </source>
</evidence>